<gene>
    <name evidence="6" type="primary">rbsD</name>
    <name evidence="7" type="ORF">M992_0639</name>
</gene>
<dbReference type="NCBIfam" id="NF008761">
    <property type="entry name" value="PRK11797.1"/>
    <property type="match status" value="1"/>
</dbReference>
<evidence type="ECO:0000313" key="7">
    <source>
        <dbReference type="EMBL" id="KPD04042.1"/>
    </source>
</evidence>
<evidence type="ECO:0000313" key="8">
    <source>
        <dbReference type="Proteomes" id="UP000053226"/>
    </source>
</evidence>
<feature type="binding site" evidence="6">
    <location>
        <position position="106"/>
    </location>
    <ligand>
        <name>substrate</name>
    </ligand>
</feature>
<dbReference type="Proteomes" id="UP000053226">
    <property type="component" value="Unassembled WGS sequence"/>
</dbReference>
<keyword evidence="4 6" id="KW-0413">Isomerase</keyword>
<keyword evidence="8" id="KW-1185">Reference proteome</keyword>
<evidence type="ECO:0000256" key="2">
    <source>
        <dbReference type="ARBA" id="ARBA00012862"/>
    </source>
</evidence>
<keyword evidence="5 6" id="KW-0119">Carbohydrate metabolism</keyword>
<dbReference type="GO" id="GO:0062193">
    <property type="term" value="F:D-ribose pyranase activity"/>
    <property type="evidence" value="ECO:0007669"/>
    <property type="project" value="UniProtKB-EC"/>
</dbReference>
<comment type="subcellular location">
    <subcellularLocation>
        <location evidence="6">Cytoplasm</location>
    </subcellularLocation>
</comment>
<reference evidence="7 8" key="1">
    <citation type="submission" date="2015-07" db="EMBL/GenBank/DDBJ databases">
        <title>ATOL: Assembling a taxonomically balanced genome-scale reconstruction of the evolutionary history of the Enterobacteriaceae.</title>
        <authorList>
            <person name="Plunkett G.III."/>
            <person name="Neeno-Eckwall E.C."/>
            <person name="Glasner J.D."/>
            <person name="Perna N.T."/>
        </authorList>
    </citation>
    <scope>NUCLEOTIDE SEQUENCE [LARGE SCALE GENOMIC DNA]</scope>
    <source>
        <strain evidence="7 8">ATCC 35017</strain>
    </source>
</reference>
<dbReference type="GO" id="GO:0016872">
    <property type="term" value="F:intramolecular lyase activity"/>
    <property type="evidence" value="ECO:0007669"/>
    <property type="project" value="UniProtKB-UniRule"/>
</dbReference>
<dbReference type="GO" id="GO:0048029">
    <property type="term" value="F:monosaccharide binding"/>
    <property type="evidence" value="ECO:0007669"/>
    <property type="project" value="InterPro"/>
</dbReference>
<comment type="subunit">
    <text evidence="6">Homodecamer.</text>
</comment>
<dbReference type="Gene3D" id="3.40.1650.10">
    <property type="entry name" value="RbsD-like domain"/>
    <property type="match status" value="1"/>
</dbReference>
<evidence type="ECO:0000256" key="3">
    <source>
        <dbReference type="ARBA" id="ARBA00022490"/>
    </source>
</evidence>
<name>A0A0N0IBM4_9GAMM</name>
<dbReference type="InterPro" id="IPR023750">
    <property type="entry name" value="RbsD-like_sf"/>
</dbReference>
<sequence>MKKGILLNAEISAVIAHMGHTDHITIADAGLPIPHGSQRIDVAITHGLPGFMPVFSAITDELYVEKAILAEEITQLNPDVEHAILARLKALEIQQNNKIEIIYCSHQALKQMTKESKAIVRTGECTPYANIILCSGVTF</sequence>
<dbReference type="GeneID" id="79715643"/>
<dbReference type="GO" id="GO:0005829">
    <property type="term" value="C:cytosol"/>
    <property type="evidence" value="ECO:0007669"/>
    <property type="project" value="TreeGrafter"/>
</dbReference>
<dbReference type="RefSeq" id="WP_047255508.1">
    <property type="nucleotide sequence ID" value="NZ_CAWMUS010000006.1"/>
</dbReference>
<proteinExistence type="inferred from homology"/>
<comment type="caution">
    <text evidence="7">The sequence shown here is derived from an EMBL/GenBank/DDBJ whole genome shotgun (WGS) entry which is preliminary data.</text>
</comment>
<comment type="function">
    <text evidence="6">Catalyzes the interconversion of beta-pyran and beta-furan forms of D-ribose.</text>
</comment>
<feature type="binding site" evidence="6">
    <location>
        <begin position="128"/>
        <end position="130"/>
    </location>
    <ligand>
        <name>substrate</name>
    </ligand>
</feature>
<dbReference type="EC" id="5.4.99.62" evidence="2 6"/>
<dbReference type="AlphaFoldDB" id="A0A0N0IBM4"/>
<dbReference type="SUPFAM" id="SSF102546">
    <property type="entry name" value="RbsD-like"/>
    <property type="match status" value="1"/>
</dbReference>
<feature type="active site" description="Proton donor" evidence="6">
    <location>
        <position position="20"/>
    </location>
</feature>
<dbReference type="PANTHER" id="PTHR37831:SF1">
    <property type="entry name" value="D-RIBOSE PYRANASE"/>
    <property type="match status" value="1"/>
</dbReference>
<dbReference type="InterPro" id="IPR023064">
    <property type="entry name" value="D-ribose_pyranase"/>
</dbReference>
<evidence type="ECO:0000256" key="6">
    <source>
        <dbReference type="HAMAP-Rule" id="MF_01661"/>
    </source>
</evidence>
<comment type="similarity">
    <text evidence="6">Belongs to the RbsD / FucU family. RbsD subfamily.</text>
</comment>
<dbReference type="Pfam" id="PF05025">
    <property type="entry name" value="RbsD_FucU"/>
    <property type="match status" value="1"/>
</dbReference>
<dbReference type="InterPro" id="IPR007721">
    <property type="entry name" value="RbsD_FucU"/>
</dbReference>
<evidence type="ECO:0000256" key="1">
    <source>
        <dbReference type="ARBA" id="ARBA00000223"/>
    </source>
</evidence>
<dbReference type="PANTHER" id="PTHR37831">
    <property type="entry name" value="D-RIBOSE PYRANASE"/>
    <property type="match status" value="1"/>
</dbReference>
<organism evidence="7 8">
    <name type="scientific">Moellerella wisconsensis ATCC 35017</name>
    <dbReference type="NCBI Taxonomy" id="1354267"/>
    <lineage>
        <taxon>Bacteria</taxon>
        <taxon>Pseudomonadati</taxon>
        <taxon>Pseudomonadota</taxon>
        <taxon>Gammaproteobacteria</taxon>
        <taxon>Enterobacterales</taxon>
        <taxon>Morganellaceae</taxon>
        <taxon>Moellerella</taxon>
    </lineage>
</organism>
<dbReference type="OrthoDB" id="9805009at2"/>
<comment type="pathway">
    <text evidence="6">Carbohydrate metabolism; D-ribose degradation; D-ribose 5-phosphate from beta-D-ribopyranose: step 1/2.</text>
</comment>
<dbReference type="GO" id="GO:0019303">
    <property type="term" value="P:D-ribose catabolic process"/>
    <property type="evidence" value="ECO:0007669"/>
    <property type="project" value="UniProtKB-UniRule"/>
</dbReference>
<dbReference type="EMBL" id="LGAA01000006">
    <property type="protein sequence ID" value="KPD04042.1"/>
    <property type="molecule type" value="Genomic_DNA"/>
</dbReference>
<keyword evidence="3 6" id="KW-0963">Cytoplasm</keyword>
<evidence type="ECO:0000256" key="4">
    <source>
        <dbReference type="ARBA" id="ARBA00023235"/>
    </source>
</evidence>
<evidence type="ECO:0000256" key="5">
    <source>
        <dbReference type="ARBA" id="ARBA00023277"/>
    </source>
</evidence>
<comment type="catalytic activity">
    <reaction evidence="1 6">
        <text>beta-D-ribopyranose = beta-D-ribofuranose</text>
        <dbReference type="Rhea" id="RHEA:25432"/>
        <dbReference type="ChEBI" id="CHEBI:27476"/>
        <dbReference type="ChEBI" id="CHEBI:47002"/>
        <dbReference type="EC" id="5.4.99.62"/>
    </reaction>
</comment>
<dbReference type="UniPathway" id="UPA00916">
    <property type="reaction ID" value="UER00888"/>
</dbReference>
<protein>
    <recommendedName>
        <fullName evidence="2 6">D-ribose pyranase</fullName>
        <ecNumber evidence="2 6">5.4.99.62</ecNumber>
    </recommendedName>
</protein>
<accession>A0A0N0IBM4</accession>
<feature type="binding site" evidence="6">
    <location>
        <position position="28"/>
    </location>
    <ligand>
        <name>substrate</name>
    </ligand>
</feature>
<dbReference type="HAMAP" id="MF_01661">
    <property type="entry name" value="D_rib_pyranase"/>
    <property type="match status" value="1"/>
</dbReference>